<gene>
    <name evidence="2" type="ORF">KQX54_005158</name>
</gene>
<comment type="caution">
    <text evidence="2">The sequence shown here is derived from an EMBL/GenBank/DDBJ whole genome shotgun (WGS) entry which is preliminary data.</text>
</comment>
<sequence length="197" mass="21884">MVMVGSDWRPGGKRSFARESEMVACGRADGFRGERRRVGGLEGELSSHRVEVLGLLAGIETVLSSLLLLLVLIHLGFTEQLIEERTNSLARQELTLSFPVRAREALIQGHSIPPTKATTTITTKTMATARPCLASRIISYLRRDYFQLPCDSSKLPCYQNHSVSQHLTEESYFMETGRPSYASFGNLIAELLNVGRI</sequence>
<dbReference type="Proteomes" id="UP000826195">
    <property type="component" value="Unassembled WGS sequence"/>
</dbReference>
<keyword evidence="1" id="KW-1133">Transmembrane helix</keyword>
<dbReference type="EMBL" id="JAHXZJ010002609">
    <property type="protein sequence ID" value="KAH0539491.1"/>
    <property type="molecule type" value="Genomic_DNA"/>
</dbReference>
<feature type="transmembrane region" description="Helical" evidence="1">
    <location>
        <begin position="52"/>
        <end position="77"/>
    </location>
</feature>
<reference evidence="2 3" key="1">
    <citation type="journal article" date="2021" name="J. Hered.">
        <title>A chromosome-level genome assembly of the parasitoid wasp, Cotesia glomerata (Hymenoptera: Braconidae).</title>
        <authorList>
            <person name="Pinto B.J."/>
            <person name="Weis J.J."/>
            <person name="Gamble T."/>
            <person name="Ode P.J."/>
            <person name="Paul R."/>
            <person name="Zaspel J.M."/>
        </authorList>
    </citation>
    <scope>NUCLEOTIDE SEQUENCE [LARGE SCALE GENOMIC DNA]</scope>
    <source>
        <strain evidence="2">CgM1</strain>
    </source>
</reference>
<dbReference type="AlphaFoldDB" id="A0AAV7HHB0"/>
<evidence type="ECO:0000256" key="1">
    <source>
        <dbReference type="SAM" id="Phobius"/>
    </source>
</evidence>
<protein>
    <submittedName>
        <fullName evidence="2">Uncharacterized protein</fullName>
    </submittedName>
</protein>
<accession>A0AAV7HHB0</accession>
<name>A0AAV7HHB0_COTGL</name>
<organism evidence="2 3">
    <name type="scientific">Cotesia glomerata</name>
    <name type="common">Lepidopteran parasitic wasp</name>
    <name type="synonym">Apanteles glomeratus</name>
    <dbReference type="NCBI Taxonomy" id="32391"/>
    <lineage>
        <taxon>Eukaryota</taxon>
        <taxon>Metazoa</taxon>
        <taxon>Ecdysozoa</taxon>
        <taxon>Arthropoda</taxon>
        <taxon>Hexapoda</taxon>
        <taxon>Insecta</taxon>
        <taxon>Pterygota</taxon>
        <taxon>Neoptera</taxon>
        <taxon>Endopterygota</taxon>
        <taxon>Hymenoptera</taxon>
        <taxon>Apocrita</taxon>
        <taxon>Ichneumonoidea</taxon>
        <taxon>Braconidae</taxon>
        <taxon>Microgastrinae</taxon>
        <taxon>Cotesia</taxon>
    </lineage>
</organism>
<evidence type="ECO:0000313" key="2">
    <source>
        <dbReference type="EMBL" id="KAH0539491.1"/>
    </source>
</evidence>
<evidence type="ECO:0000313" key="3">
    <source>
        <dbReference type="Proteomes" id="UP000826195"/>
    </source>
</evidence>
<keyword evidence="1" id="KW-0812">Transmembrane</keyword>
<keyword evidence="1" id="KW-0472">Membrane</keyword>
<keyword evidence="3" id="KW-1185">Reference proteome</keyword>
<proteinExistence type="predicted"/>